<evidence type="ECO:0000313" key="5">
    <source>
        <dbReference type="EMBL" id="MBB4537341.1"/>
    </source>
</evidence>
<dbReference type="GO" id="GO:0016747">
    <property type="term" value="F:acyltransferase activity, transferring groups other than amino-acyl groups"/>
    <property type="evidence" value="ECO:0007669"/>
    <property type="project" value="InterPro"/>
</dbReference>
<dbReference type="PROSITE" id="PS51186">
    <property type="entry name" value="GNAT"/>
    <property type="match status" value="1"/>
</dbReference>
<proteinExistence type="predicted"/>
<gene>
    <name evidence="4" type="ORF">GGE46_004110</name>
    <name evidence="5" type="ORF">GGE57_004107</name>
</gene>
<dbReference type="AlphaFoldDB" id="A0A7W6ZJU2"/>
<dbReference type="SUPFAM" id="SSF55729">
    <property type="entry name" value="Acyl-CoA N-acyltransferases (Nat)"/>
    <property type="match status" value="1"/>
</dbReference>
<evidence type="ECO:0000313" key="4">
    <source>
        <dbReference type="EMBL" id="MBB4481512.1"/>
    </source>
</evidence>
<evidence type="ECO:0000313" key="6">
    <source>
        <dbReference type="Proteomes" id="UP000523431"/>
    </source>
</evidence>
<keyword evidence="2" id="KW-0012">Acyltransferase</keyword>
<comment type="caution">
    <text evidence="5">The sequence shown here is derived from an EMBL/GenBank/DDBJ whole genome shotgun (WGS) entry which is preliminary data.</text>
</comment>
<dbReference type="InterPro" id="IPR050832">
    <property type="entry name" value="Bact_Acetyltransf"/>
</dbReference>
<protein>
    <submittedName>
        <fullName evidence="5">GNAT superfamily N-acetyltransferase</fullName>
    </submittedName>
</protein>
<evidence type="ECO:0000256" key="2">
    <source>
        <dbReference type="ARBA" id="ARBA00023315"/>
    </source>
</evidence>
<evidence type="ECO:0000256" key="1">
    <source>
        <dbReference type="ARBA" id="ARBA00022679"/>
    </source>
</evidence>
<dbReference type="EMBL" id="JACIHU010000009">
    <property type="protein sequence ID" value="MBB4481512.1"/>
    <property type="molecule type" value="Genomic_DNA"/>
</dbReference>
<sequence length="180" mass="19888">MEQQLLRHRLASHSDLADLELLMDVAISENQKAFLTPEQISLSRAIMGLDSQLIEDGTYFVVEIGGVLAGCGGWSRRATLYGGDRTPGRDAALLDPANDAARIRAMYTHPNFTRRGVGRRIMALCEEAARNEGFRDIELMATLSGEPLYLVCGYQAIERVEDSRGGANVPLIRMRKPLEP</sequence>
<dbReference type="RefSeq" id="WP_183843176.1">
    <property type="nucleotide sequence ID" value="NZ_JACIHU010000009.1"/>
</dbReference>
<dbReference type="InterPro" id="IPR000182">
    <property type="entry name" value="GNAT_dom"/>
</dbReference>
<dbReference type="Proteomes" id="UP000557344">
    <property type="component" value="Unassembled WGS sequence"/>
</dbReference>
<dbReference type="InterPro" id="IPR016181">
    <property type="entry name" value="Acyl_CoA_acyltransferase"/>
</dbReference>
<dbReference type="CDD" id="cd04301">
    <property type="entry name" value="NAT_SF"/>
    <property type="match status" value="1"/>
</dbReference>
<dbReference type="EMBL" id="JACIID010000009">
    <property type="protein sequence ID" value="MBB4537341.1"/>
    <property type="molecule type" value="Genomic_DNA"/>
</dbReference>
<feature type="domain" description="N-acetyltransferase" evidence="3">
    <location>
        <begin position="6"/>
        <end position="179"/>
    </location>
</feature>
<evidence type="ECO:0000259" key="3">
    <source>
        <dbReference type="PROSITE" id="PS51186"/>
    </source>
</evidence>
<dbReference type="PANTHER" id="PTHR43877:SF1">
    <property type="entry name" value="ACETYLTRANSFERASE"/>
    <property type="match status" value="1"/>
</dbReference>
<dbReference type="Pfam" id="PF00583">
    <property type="entry name" value="Acetyltransf_1"/>
    <property type="match status" value="1"/>
</dbReference>
<dbReference type="PANTHER" id="PTHR43877">
    <property type="entry name" value="AMINOALKYLPHOSPHONATE N-ACETYLTRANSFERASE-RELATED-RELATED"/>
    <property type="match status" value="1"/>
</dbReference>
<organism evidence="5 6">
    <name type="scientific">Rhizobium etli</name>
    <dbReference type="NCBI Taxonomy" id="29449"/>
    <lineage>
        <taxon>Bacteria</taxon>
        <taxon>Pseudomonadati</taxon>
        <taxon>Pseudomonadota</taxon>
        <taxon>Alphaproteobacteria</taxon>
        <taxon>Hyphomicrobiales</taxon>
        <taxon>Rhizobiaceae</taxon>
        <taxon>Rhizobium/Agrobacterium group</taxon>
        <taxon>Rhizobium</taxon>
    </lineage>
</organism>
<evidence type="ECO:0000313" key="7">
    <source>
        <dbReference type="Proteomes" id="UP000557344"/>
    </source>
</evidence>
<name>A0A7W6ZJU2_RHIET</name>
<accession>A0A7W6ZJU2</accession>
<dbReference type="Gene3D" id="3.40.630.30">
    <property type="match status" value="1"/>
</dbReference>
<keyword evidence="1 5" id="KW-0808">Transferase</keyword>
<reference evidence="6 7" key="1">
    <citation type="submission" date="2020-08" db="EMBL/GenBank/DDBJ databases">
        <title>Genomic Encyclopedia of Type Strains, Phase IV (KMG-V): Genome sequencing to study the core and pangenomes of soil and plant-associated prokaryotes.</title>
        <authorList>
            <person name="Whitman W."/>
        </authorList>
    </citation>
    <scope>NUCLEOTIDE SEQUENCE [LARGE SCALE GENOMIC DNA]</scope>
    <source>
        <strain evidence="4 7">SEMIA 471</strain>
        <strain evidence="5 6">SEMIA 489</strain>
    </source>
</reference>
<dbReference type="Proteomes" id="UP000523431">
    <property type="component" value="Unassembled WGS sequence"/>
</dbReference>